<dbReference type="Gene3D" id="3.30.2320.50">
    <property type="match status" value="1"/>
</dbReference>
<organism evidence="1 2">
    <name type="scientific">Clostridium oryzae</name>
    <dbReference type="NCBI Taxonomy" id="1450648"/>
    <lineage>
        <taxon>Bacteria</taxon>
        <taxon>Bacillati</taxon>
        <taxon>Bacillota</taxon>
        <taxon>Clostridia</taxon>
        <taxon>Eubacteriales</taxon>
        <taxon>Clostridiaceae</taxon>
        <taxon>Clostridium</taxon>
    </lineage>
</organism>
<reference evidence="1 2" key="1">
    <citation type="submission" date="2017-03" db="EMBL/GenBank/DDBJ databases">
        <title>Genome sequence of Clostridium oryzae DSM 28571.</title>
        <authorList>
            <person name="Poehlein A."/>
            <person name="Daniel R."/>
        </authorList>
    </citation>
    <scope>NUCLEOTIDE SEQUENCE [LARGE SCALE GENOMIC DNA]</scope>
    <source>
        <strain evidence="1 2">DSM 28571</strain>
    </source>
</reference>
<dbReference type="OrthoDB" id="1753572at2"/>
<protein>
    <recommendedName>
        <fullName evidence="3">Hydrogenase nickel incorporation protein HypA</fullName>
    </recommendedName>
</protein>
<evidence type="ECO:0000313" key="1">
    <source>
        <dbReference type="EMBL" id="OPJ60980.1"/>
    </source>
</evidence>
<dbReference type="Proteomes" id="UP000190080">
    <property type="component" value="Unassembled WGS sequence"/>
</dbReference>
<dbReference type="STRING" id="1450648.CLORY_25290"/>
<sequence>MHDTILLNKISQALNECCKTKNFYKINRLVVNVNERSHLNAGNLHEYLKNYNEGIVDDDTDIEVRIEDLPDQIAILRNIEGEIAE</sequence>
<name>A0A1V4IMC6_9CLOT</name>
<gene>
    <name evidence="1" type="ORF">CLORY_25290</name>
</gene>
<dbReference type="RefSeq" id="WP_079424979.1">
    <property type="nucleotide sequence ID" value="NZ_MZGV01000026.1"/>
</dbReference>
<dbReference type="AlphaFoldDB" id="A0A1V4IMC6"/>
<keyword evidence="2" id="KW-1185">Reference proteome</keyword>
<evidence type="ECO:0008006" key="3">
    <source>
        <dbReference type="Google" id="ProtNLM"/>
    </source>
</evidence>
<dbReference type="EMBL" id="MZGV01000026">
    <property type="protein sequence ID" value="OPJ60980.1"/>
    <property type="molecule type" value="Genomic_DNA"/>
</dbReference>
<comment type="caution">
    <text evidence="1">The sequence shown here is derived from an EMBL/GenBank/DDBJ whole genome shotgun (WGS) entry which is preliminary data.</text>
</comment>
<accession>A0A1V4IMC6</accession>
<proteinExistence type="predicted"/>
<evidence type="ECO:0000313" key="2">
    <source>
        <dbReference type="Proteomes" id="UP000190080"/>
    </source>
</evidence>